<keyword evidence="1" id="KW-0472">Membrane</keyword>
<reference evidence="2 3" key="1">
    <citation type="journal article" date="2016" name="Nat. Commun.">
        <title>Thousands of microbial genomes shed light on interconnected biogeochemical processes in an aquifer system.</title>
        <authorList>
            <person name="Anantharaman K."/>
            <person name="Brown C.T."/>
            <person name="Hug L.A."/>
            <person name="Sharon I."/>
            <person name="Castelle C.J."/>
            <person name="Probst A.J."/>
            <person name="Thomas B.C."/>
            <person name="Singh A."/>
            <person name="Wilkins M.J."/>
            <person name="Karaoz U."/>
            <person name="Brodie E.L."/>
            <person name="Williams K.H."/>
            <person name="Hubbard S.S."/>
            <person name="Banfield J.F."/>
        </authorList>
    </citation>
    <scope>NUCLEOTIDE SEQUENCE [LARGE SCALE GENOMIC DNA]</scope>
</reference>
<name>A0A1F7GDN5_9BACT</name>
<keyword evidence="1" id="KW-1133">Transmembrane helix</keyword>
<comment type="caution">
    <text evidence="2">The sequence shown here is derived from an EMBL/GenBank/DDBJ whole genome shotgun (WGS) entry which is preliminary data.</text>
</comment>
<keyword evidence="1" id="KW-0812">Transmembrane</keyword>
<feature type="transmembrane region" description="Helical" evidence="1">
    <location>
        <begin position="104"/>
        <end position="126"/>
    </location>
</feature>
<gene>
    <name evidence="2" type="ORF">A2774_05100</name>
</gene>
<accession>A0A1F7GDN5</accession>
<evidence type="ECO:0000313" key="3">
    <source>
        <dbReference type="Proteomes" id="UP000177208"/>
    </source>
</evidence>
<feature type="transmembrane region" description="Helical" evidence="1">
    <location>
        <begin position="7"/>
        <end position="24"/>
    </location>
</feature>
<evidence type="ECO:0000313" key="2">
    <source>
        <dbReference type="EMBL" id="OGK17071.1"/>
    </source>
</evidence>
<dbReference type="EMBL" id="MFZG01000013">
    <property type="protein sequence ID" value="OGK17071.1"/>
    <property type="molecule type" value="Genomic_DNA"/>
</dbReference>
<dbReference type="AlphaFoldDB" id="A0A1F7GDN5"/>
<sequence>MRKNIQFVLYFFLTVISLAAFQIFRPFNYLDNASSYIVCDKNQARFEIGPNLIYSFTDSLDEFNDQKARKLCEYNLIKDYLNTLKVPEKPNYAFYPAYKTESSWLDALIISSILFFIGATVIQILFQQNQFLKILKEIFS</sequence>
<evidence type="ECO:0000256" key="1">
    <source>
        <dbReference type="SAM" id="Phobius"/>
    </source>
</evidence>
<dbReference type="Proteomes" id="UP000177208">
    <property type="component" value="Unassembled WGS sequence"/>
</dbReference>
<organism evidence="2 3">
    <name type="scientific">Candidatus Roizmanbacteria bacterium RIFCSPHIGHO2_01_FULL_39_12c</name>
    <dbReference type="NCBI Taxonomy" id="1802031"/>
    <lineage>
        <taxon>Bacteria</taxon>
        <taxon>Candidatus Roizmaniibacteriota</taxon>
    </lineage>
</organism>
<protein>
    <submittedName>
        <fullName evidence="2">Uncharacterized protein</fullName>
    </submittedName>
</protein>
<proteinExistence type="predicted"/>